<feature type="coiled-coil region" evidence="3">
    <location>
        <begin position="64"/>
        <end position="113"/>
    </location>
</feature>
<name>A0A327R1F2_9BACT</name>
<dbReference type="InterPro" id="IPR005632">
    <property type="entry name" value="Chaperone_Skp"/>
</dbReference>
<protein>
    <submittedName>
        <fullName evidence="5">Periplasmic chaperone for outer membrane proteins Skp</fullName>
    </submittedName>
</protein>
<evidence type="ECO:0000256" key="3">
    <source>
        <dbReference type="SAM" id="Coils"/>
    </source>
</evidence>
<dbReference type="Pfam" id="PF03938">
    <property type="entry name" value="OmpH"/>
    <property type="match status" value="1"/>
</dbReference>
<evidence type="ECO:0000313" key="5">
    <source>
        <dbReference type="EMBL" id="RAJ10480.1"/>
    </source>
</evidence>
<dbReference type="AlphaFoldDB" id="A0A327R1F2"/>
<dbReference type="Gene3D" id="3.30.910.20">
    <property type="entry name" value="Skp domain"/>
    <property type="match status" value="1"/>
</dbReference>
<evidence type="ECO:0000256" key="4">
    <source>
        <dbReference type="SAM" id="SignalP"/>
    </source>
</evidence>
<evidence type="ECO:0000313" key="6">
    <source>
        <dbReference type="Proteomes" id="UP000249547"/>
    </source>
</evidence>
<keyword evidence="2 4" id="KW-0732">Signal</keyword>
<dbReference type="Proteomes" id="UP000249547">
    <property type="component" value="Unassembled WGS sequence"/>
</dbReference>
<gene>
    <name evidence="5" type="ORF">LX64_00082</name>
</gene>
<sequence length="170" mass="18748">MKKYVIIALVAIAGLVSANKATAQSKVGHINAQALIESLPETKTAITKLQAYADTLERDGKSLVDEYTKKVSDFEKTASTLSENIRDVKAREIQDAQKRIQDYNQAAEQKIEIRRGELLKPVYDKAKKAIDDVAKEKGYNYVIDNSAGILLVMPTGDDILPLVKTKLGVK</sequence>
<keyword evidence="6" id="KW-1185">Reference proteome</keyword>
<dbReference type="EMBL" id="QLLL01000001">
    <property type="protein sequence ID" value="RAJ10480.1"/>
    <property type="molecule type" value="Genomic_DNA"/>
</dbReference>
<feature type="signal peptide" evidence="4">
    <location>
        <begin position="1"/>
        <end position="23"/>
    </location>
</feature>
<proteinExistence type="inferred from homology"/>
<dbReference type="PANTHER" id="PTHR35089:SF1">
    <property type="entry name" value="CHAPERONE PROTEIN SKP"/>
    <property type="match status" value="1"/>
</dbReference>
<evidence type="ECO:0000256" key="1">
    <source>
        <dbReference type="ARBA" id="ARBA00009091"/>
    </source>
</evidence>
<dbReference type="PANTHER" id="PTHR35089">
    <property type="entry name" value="CHAPERONE PROTEIN SKP"/>
    <property type="match status" value="1"/>
</dbReference>
<dbReference type="GO" id="GO:0050821">
    <property type="term" value="P:protein stabilization"/>
    <property type="evidence" value="ECO:0007669"/>
    <property type="project" value="TreeGrafter"/>
</dbReference>
<comment type="caution">
    <text evidence="5">The sequence shown here is derived from an EMBL/GenBank/DDBJ whole genome shotgun (WGS) entry which is preliminary data.</text>
</comment>
<dbReference type="OrthoDB" id="1524711at2"/>
<organism evidence="5 6">
    <name type="scientific">Chitinophaga skermanii</name>
    <dbReference type="NCBI Taxonomy" id="331697"/>
    <lineage>
        <taxon>Bacteria</taxon>
        <taxon>Pseudomonadati</taxon>
        <taxon>Bacteroidota</taxon>
        <taxon>Chitinophagia</taxon>
        <taxon>Chitinophagales</taxon>
        <taxon>Chitinophagaceae</taxon>
        <taxon>Chitinophaga</taxon>
    </lineage>
</organism>
<dbReference type="SUPFAM" id="SSF111384">
    <property type="entry name" value="OmpH-like"/>
    <property type="match status" value="1"/>
</dbReference>
<evidence type="ECO:0000256" key="2">
    <source>
        <dbReference type="ARBA" id="ARBA00022729"/>
    </source>
</evidence>
<keyword evidence="3" id="KW-0175">Coiled coil</keyword>
<dbReference type="RefSeq" id="WP_111595632.1">
    <property type="nucleotide sequence ID" value="NZ_QLLL01000001.1"/>
</dbReference>
<dbReference type="GO" id="GO:0051082">
    <property type="term" value="F:unfolded protein binding"/>
    <property type="evidence" value="ECO:0007669"/>
    <property type="project" value="InterPro"/>
</dbReference>
<reference evidence="5 6" key="1">
    <citation type="submission" date="2018-06" db="EMBL/GenBank/DDBJ databases">
        <title>Genomic Encyclopedia of Archaeal and Bacterial Type Strains, Phase II (KMG-II): from individual species to whole genera.</title>
        <authorList>
            <person name="Goeker M."/>
        </authorList>
    </citation>
    <scope>NUCLEOTIDE SEQUENCE [LARGE SCALE GENOMIC DNA]</scope>
    <source>
        <strain evidence="5 6">DSM 23857</strain>
    </source>
</reference>
<feature type="chain" id="PRO_5016416812" evidence="4">
    <location>
        <begin position="24"/>
        <end position="170"/>
    </location>
</feature>
<dbReference type="InterPro" id="IPR024930">
    <property type="entry name" value="Skp_dom_sf"/>
</dbReference>
<dbReference type="SMART" id="SM00935">
    <property type="entry name" value="OmpH"/>
    <property type="match status" value="1"/>
</dbReference>
<dbReference type="GO" id="GO:0005829">
    <property type="term" value="C:cytosol"/>
    <property type="evidence" value="ECO:0007669"/>
    <property type="project" value="TreeGrafter"/>
</dbReference>
<comment type="similarity">
    <text evidence="1">Belongs to the Skp family.</text>
</comment>
<accession>A0A327R1F2</accession>